<evidence type="ECO:0000256" key="1">
    <source>
        <dbReference type="ARBA" id="ARBA00004651"/>
    </source>
</evidence>
<keyword evidence="3" id="KW-0597">Phosphoprotein</keyword>
<dbReference type="InterPro" id="IPR010559">
    <property type="entry name" value="Sig_transdc_His_kin_internal"/>
</dbReference>
<keyword evidence="6 7" id="KW-0472">Membrane</keyword>
<organism evidence="9 10">
    <name type="scientific">Paenibacillus arenilitoris</name>
    <dbReference type="NCBI Taxonomy" id="2772299"/>
    <lineage>
        <taxon>Bacteria</taxon>
        <taxon>Bacillati</taxon>
        <taxon>Bacillota</taxon>
        <taxon>Bacilli</taxon>
        <taxon>Bacillales</taxon>
        <taxon>Paenibacillaceae</taxon>
        <taxon>Paenibacillus</taxon>
    </lineage>
</organism>
<dbReference type="Pfam" id="PF06580">
    <property type="entry name" value="His_kinase"/>
    <property type="match status" value="1"/>
</dbReference>
<dbReference type="AlphaFoldDB" id="A0A927CS28"/>
<accession>A0A927CS28</accession>
<dbReference type="SUPFAM" id="SSF158472">
    <property type="entry name" value="HAMP domain-like"/>
    <property type="match status" value="1"/>
</dbReference>
<evidence type="ECO:0000313" key="10">
    <source>
        <dbReference type="Proteomes" id="UP000632125"/>
    </source>
</evidence>
<dbReference type="PANTHER" id="PTHR34220">
    <property type="entry name" value="SENSOR HISTIDINE KINASE YPDA"/>
    <property type="match status" value="1"/>
</dbReference>
<reference evidence="9" key="1">
    <citation type="submission" date="2020-09" db="EMBL/GenBank/DDBJ databases">
        <title>A novel bacterium of genus Paenibacillus, isolated from South China Sea.</title>
        <authorList>
            <person name="Huang H."/>
            <person name="Mo K."/>
            <person name="Hu Y."/>
        </authorList>
    </citation>
    <scope>NUCLEOTIDE SEQUENCE</scope>
    <source>
        <strain evidence="9">IB182493</strain>
    </source>
</reference>
<feature type="transmembrane region" description="Helical" evidence="7">
    <location>
        <begin position="314"/>
        <end position="337"/>
    </location>
</feature>
<evidence type="ECO:0000256" key="7">
    <source>
        <dbReference type="SAM" id="Phobius"/>
    </source>
</evidence>
<keyword evidence="2" id="KW-1003">Cell membrane</keyword>
<proteinExistence type="predicted"/>
<sequence length="602" mass="68946">MRLGSLYGKYIKNNLFMKIILLFALITIVTIITFSYLMYLSMSQSALQRQLDVQRRAMESVSGYIGGKYESVQTMMVNVYRDEELAFNLSYLMENPYPEYVEHRLDKYYNDNSTSTDVVQFFRNRLDDDRDIRSLMLYSAELQQLYTFNDARQFKIVSANAANSFIPDAMYLEEDSNVSIPNVWVKKAIDLEDQPLFSVRVPVNNKQSLRNIGQLLVYFESNELMENLARFEEKIMGSIVVLSADGDVIFDSSGRGYGGKYPYFEQVSASLSDGEVADNFIMNKSMHTQGGFTVLSMVPKAELEASYVGLRRTIVTISSICIFFTILIPSLFIGNFAKRTHNIIRFTRKVKQGDLSARIEDVKEDELGQISKSFNDMLEELNQYIDRVYKAEIKQKHTELAALEARVNPHFLYNTLEVIRMRAVSQGAGDVGEMIYSLSVLFKSYVQQKPNYTLQDELEACRLYLELFRIRYKDKFAYDIRCEPGLKGKAALKMSLQPVIENYILHGLRTDRHDNRIEIAVRKDGDLIRAEVTDNGKGIEPGRMEEIRRGLDDPDANAESFGLRSIHERLRLLYGPGYGIEIESTPEEGTTVTVLYPDIGEA</sequence>
<comment type="subcellular location">
    <subcellularLocation>
        <location evidence="1">Cell membrane</location>
        <topology evidence="1">Multi-pass membrane protein</topology>
    </subcellularLocation>
</comment>
<dbReference type="GO" id="GO:0005886">
    <property type="term" value="C:plasma membrane"/>
    <property type="evidence" value="ECO:0007669"/>
    <property type="project" value="UniProtKB-SubCell"/>
</dbReference>
<dbReference type="CDD" id="cd06225">
    <property type="entry name" value="HAMP"/>
    <property type="match status" value="1"/>
</dbReference>
<dbReference type="Gene3D" id="3.30.565.10">
    <property type="entry name" value="Histidine kinase-like ATPase, C-terminal domain"/>
    <property type="match status" value="1"/>
</dbReference>
<dbReference type="Proteomes" id="UP000632125">
    <property type="component" value="Unassembled WGS sequence"/>
</dbReference>
<evidence type="ECO:0000256" key="3">
    <source>
        <dbReference type="ARBA" id="ARBA00022553"/>
    </source>
</evidence>
<evidence type="ECO:0000256" key="6">
    <source>
        <dbReference type="ARBA" id="ARBA00023136"/>
    </source>
</evidence>
<evidence type="ECO:0000256" key="2">
    <source>
        <dbReference type="ARBA" id="ARBA00022475"/>
    </source>
</evidence>
<dbReference type="EMBL" id="JACXIY010000024">
    <property type="protein sequence ID" value="MBD2870881.1"/>
    <property type="molecule type" value="Genomic_DNA"/>
</dbReference>
<dbReference type="Pfam" id="PF02518">
    <property type="entry name" value="HATPase_c"/>
    <property type="match status" value="1"/>
</dbReference>
<dbReference type="RefSeq" id="WP_190864180.1">
    <property type="nucleotide sequence ID" value="NZ_JACXIY010000024.1"/>
</dbReference>
<comment type="caution">
    <text evidence="9">The sequence shown here is derived from an EMBL/GenBank/DDBJ whole genome shotgun (WGS) entry which is preliminary data.</text>
</comment>
<dbReference type="InterPro" id="IPR050640">
    <property type="entry name" value="Bact_2-comp_sensor_kinase"/>
</dbReference>
<keyword evidence="7" id="KW-1133">Transmembrane helix</keyword>
<feature type="domain" description="HAMP" evidence="8">
    <location>
        <begin position="334"/>
        <end position="386"/>
    </location>
</feature>
<keyword evidence="4" id="KW-0808">Transferase</keyword>
<evidence type="ECO:0000259" key="8">
    <source>
        <dbReference type="PROSITE" id="PS50885"/>
    </source>
</evidence>
<protein>
    <submittedName>
        <fullName evidence="9">Sensor histidine kinase</fullName>
    </submittedName>
</protein>
<dbReference type="SUPFAM" id="SSF55874">
    <property type="entry name" value="ATPase domain of HSP90 chaperone/DNA topoisomerase II/histidine kinase"/>
    <property type="match status" value="1"/>
</dbReference>
<dbReference type="GO" id="GO:0000155">
    <property type="term" value="F:phosphorelay sensor kinase activity"/>
    <property type="evidence" value="ECO:0007669"/>
    <property type="project" value="InterPro"/>
</dbReference>
<evidence type="ECO:0000256" key="4">
    <source>
        <dbReference type="ARBA" id="ARBA00022679"/>
    </source>
</evidence>
<evidence type="ECO:0000313" key="9">
    <source>
        <dbReference type="EMBL" id="MBD2870881.1"/>
    </source>
</evidence>
<dbReference type="InterPro" id="IPR003594">
    <property type="entry name" value="HATPase_dom"/>
</dbReference>
<keyword evidence="5 9" id="KW-0418">Kinase</keyword>
<dbReference type="InterPro" id="IPR036890">
    <property type="entry name" value="HATPase_C_sf"/>
</dbReference>
<dbReference type="PANTHER" id="PTHR34220:SF7">
    <property type="entry name" value="SENSOR HISTIDINE KINASE YPDA"/>
    <property type="match status" value="1"/>
</dbReference>
<dbReference type="Pfam" id="PF00672">
    <property type="entry name" value="HAMP"/>
    <property type="match status" value="1"/>
</dbReference>
<keyword evidence="7" id="KW-0812">Transmembrane</keyword>
<feature type="transmembrane region" description="Helical" evidence="7">
    <location>
        <begin position="15"/>
        <end position="39"/>
    </location>
</feature>
<dbReference type="InterPro" id="IPR003660">
    <property type="entry name" value="HAMP_dom"/>
</dbReference>
<keyword evidence="10" id="KW-1185">Reference proteome</keyword>
<gene>
    <name evidence="9" type="ORF">IDH41_20055</name>
</gene>
<evidence type="ECO:0000256" key="5">
    <source>
        <dbReference type="ARBA" id="ARBA00022777"/>
    </source>
</evidence>
<dbReference type="SMART" id="SM00304">
    <property type="entry name" value="HAMP"/>
    <property type="match status" value="1"/>
</dbReference>
<dbReference type="PROSITE" id="PS50885">
    <property type="entry name" value="HAMP"/>
    <property type="match status" value="1"/>
</dbReference>
<name>A0A927CS28_9BACL</name>
<dbReference type="Gene3D" id="6.10.340.10">
    <property type="match status" value="1"/>
</dbReference>